<evidence type="ECO:0000313" key="8">
    <source>
        <dbReference type="EMBL" id="QFT25754.1"/>
    </source>
</evidence>
<feature type="transmembrane region" description="Helical" evidence="6">
    <location>
        <begin position="333"/>
        <end position="352"/>
    </location>
</feature>
<organism evidence="8 9">
    <name type="scientific">Vibrio aquimaris</name>
    <dbReference type="NCBI Taxonomy" id="2587862"/>
    <lineage>
        <taxon>Bacteria</taxon>
        <taxon>Pseudomonadati</taxon>
        <taxon>Pseudomonadota</taxon>
        <taxon>Gammaproteobacteria</taxon>
        <taxon>Vibrionales</taxon>
        <taxon>Vibrionaceae</taxon>
        <taxon>Vibrio</taxon>
    </lineage>
</organism>
<dbReference type="InterPro" id="IPR036259">
    <property type="entry name" value="MFS_trans_sf"/>
</dbReference>
<feature type="domain" description="Major facilitator superfamily (MFS) profile" evidence="7">
    <location>
        <begin position="6"/>
        <end position="384"/>
    </location>
</feature>
<feature type="transmembrane region" description="Helical" evidence="6">
    <location>
        <begin position="364"/>
        <end position="380"/>
    </location>
</feature>
<evidence type="ECO:0000256" key="3">
    <source>
        <dbReference type="ARBA" id="ARBA00022692"/>
    </source>
</evidence>
<dbReference type="OrthoDB" id="9814303at2"/>
<evidence type="ECO:0000256" key="2">
    <source>
        <dbReference type="ARBA" id="ARBA00022448"/>
    </source>
</evidence>
<dbReference type="InterPro" id="IPR020846">
    <property type="entry name" value="MFS_dom"/>
</dbReference>
<proteinExistence type="predicted"/>
<feature type="transmembrane region" description="Helical" evidence="6">
    <location>
        <begin position="97"/>
        <end position="118"/>
    </location>
</feature>
<reference evidence="8 9" key="1">
    <citation type="submission" date="2019-10" db="EMBL/GenBank/DDBJ databases">
        <title>Complete genome sequence of Vibrio sp. strain THAF100, isolated from non-filtered water from the water column of tank 6 of a marine aquarium containing stony-coral fragments. Water maintained at 26 degree C.</title>
        <authorList>
            <person name="Ruckert C."/>
            <person name="Franco A."/>
            <person name="Kalinowski J."/>
            <person name="Glaeser S."/>
        </authorList>
    </citation>
    <scope>NUCLEOTIDE SEQUENCE [LARGE SCALE GENOMIC DNA]</scope>
    <source>
        <strain evidence="8 9">THAF100</strain>
    </source>
</reference>
<dbReference type="KEGG" id="vaq:FIV01_04875"/>
<evidence type="ECO:0000256" key="6">
    <source>
        <dbReference type="SAM" id="Phobius"/>
    </source>
</evidence>
<feature type="transmembrane region" description="Helical" evidence="6">
    <location>
        <begin position="7"/>
        <end position="27"/>
    </location>
</feature>
<dbReference type="InterPro" id="IPR005829">
    <property type="entry name" value="Sugar_transporter_CS"/>
</dbReference>
<dbReference type="InterPro" id="IPR011701">
    <property type="entry name" value="MFS"/>
</dbReference>
<evidence type="ECO:0000256" key="1">
    <source>
        <dbReference type="ARBA" id="ARBA00004141"/>
    </source>
</evidence>
<keyword evidence="4 6" id="KW-1133">Transmembrane helix</keyword>
<dbReference type="Proteomes" id="UP000326936">
    <property type="component" value="Chromosome"/>
</dbReference>
<feature type="transmembrane region" description="Helical" evidence="6">
    <location>
        <begin position="200"/>
        <end position="222"/>
    </location>
</feature>
<dbReference type="SUPFAM" id="SSF103473">
    <property type="entry name" value="MFS general substrate transporter"/>
    <property type="match status" value="1"/>
</dbReference>
<sequence length="403" mass="45291">MSRITPLLVAVLVGIAYQVFVDIYLVALPEIQEALNMSYLAANSSLILYLGANAIFLLLAGVLSEQLGRRNIIITGLCVSLIGTALIIFIQNPINFLIGRTLQGVGLSTSILATPILMDNYKGKQLTYGFLCFEFFYSITPIIAPYIGATISSYYSWKHIFVILFFYQLIILLFTIKLKKQKVQNNKINKKRRILIFRRILTNTKFTTLTVLMTLFWGEMVIAHLLSPYIFQNDFKYSTYEYGLFTLTMGCCYAFAAISNLLLLKFYSEEGIISFSIWANTILAIAFLTKQWILPQSGIDIAIYLCLMAIFCGLFFINAMASSLRIFADYYSGYAAALQGCICIGFWSLVSLLCSQVQPKEDTLITILSLMALLTAIILVKKRTIVSNAGHDRKEAFCCTVDQ</sequence>
<feature type="transmembrane region" description="Helical" evidence="6">
    <location>
        <begin position="301"/>
        <end position="321"/>
    </location>
</feature>
<dbReference type="EMBL" id="CP045350">
    <property type="protein sequence ID" value="QFT25754.1"/>
    <property type="molecule type" value="Genomic_DNA"/>
</dbReference>
<dbReference type="GO" id="GO:0022857">
    <property type="term" value="F:transmembrane transporter activity"/>
    <property type="evidence" value="ECO:0007669"/>
    <property type="project" value="InterPro"/>
</dbReference>
<name>A0A5P9CHP1_9VIBR</name>
<dbReference type="GO" id="GO:0016020">
    <property type="term" value="C:membrane"/>
    <property type="evidence" value="ECO:0007669"/>
    <property type="project" value="UniProtKB-SubCell"/>
</dbReference>
<dbReference type="AlphaFoldDB" id="A0A5P9CHP1"/>
<dbReference type="PANTHER" id="PTHR42718">
    <property type="entry name" value="MAJOR FACILITATOR SUPERFAMILY MULTIDRUG TRANSPORTER MFSC"/>
    <property type="match status" value="1"/>
</dbReference>
<gene>
    <name evidence="8" type="primary">ydhC1</name>
    <name evidence="8" type="ORF">FIV01_04875</name>
</gene>
<keyword evidence="9" id="KW-1185">Reference proteome</keyword>
<feature type="transmembrane region" description="Helical" evidence="6">
    <location>
        <begin position="242"/>
        <end position="264"/>
    </location>
</feature>
<evidence type="ECO:0000256" key="4">
    <source>
        <dbReference type="ARBA" id="ARBA00022989"/>
    </source>
</evidence>
<keyword evidence="5 6" id="KW-0472">Membrane</keyword>
<evidence type="ECO:0000259" key="7">
    <source>
        <dbReference type="PROSITE" id="PS50850"/>
    </source>
</evidence>
<dbReference type="Gene3D" id="1.20.1720.10">
    <property type="entry name" value="Multidrug resistance protein D"/>
    <property type="match status" value="1"/>
</dbReference>
<keyword evidence="3 6" id="KW-0812">Transmembrane</keyword>
<dbReference type="PROSITE" id="PS00216">
    <property type="entry name" value="SUGAR_TRANSPORT_1"/>
    <property type="match status" value="1"/>
</dbReference>
<evidence type="ECO:0000256" key="5">
    <source>
        <dbReference type="ARBA" id="ARBA00023136"/>
    </source>
</evidence>
<accession>A0A5P9CHP1</accession>
<feature type="transmembrane region" description="Helical" evidence="6">
    <location>
        <begin position="39"/>
        <end position="60"/>
    </location>
</feature>
<feature type="transmembrane region" description="Helical" evidence="6">
    <location>
        <begin position="160"/>
        <end position="179"/>
    </location>
</feature>
<dbReference type="PROSITE" id="PS50850">
    <property type="entry name" value="MFS"/>
    <property type="match status" value="1"/>
</dbReference>
<protein>
    <submittedName>
        <fullName evidence="8">Inner membrane transport protein YdhC</fullName>
    </submittedName>
</protein>
<comment type="subcellular location">
    <subcellularLocation>
        <location evidence="1">Membrane</location>
        <topology evidence="1">Multi-pass membrane protein</topology>
    </subcellularLocation>
</comment>
<feature type="transmembrane region" description="Helical" evidence="6">
    <location>
        <begin position="130"/>
        <end position="148"/>
    </location>
</feature>
<evidence type="ECO:0000313" key="9">
    <source>
        <dbReference type="Proteomes" id="UP000326936"/>
    </source>
</evidence>
<keyword evidence="2" id="KW-0813">Transport</keyword>
<feature type="transmembrane region" description="Helical" evidence="6">
    <location>
        <begin position="271"/>
        <end position="289"/>
    </location>
</feature>
<dbReference type="PANTHER" id="PTHR42718:SF9">
    <property type="entry name" value="MAJOR FACILITATOR SUPERFAMILY MULTIDRUG TRANSPORTER MFSC"/>
    <property type="match status" value="1"/>
</dbReference>
<feature type="transmembrane region" description="Helical" evidence="6">
    <location>
        <begin position="72"/>
        <end position="91"/>
    </location>
</feature>
<dbReference type="RefSeq" id="WP_152429989.1">
    <property type="nucleotide sequence ID" value="NZ_CBCSDK010000003.1"/>
</dbReference>
<dbReference type="Pfam" id="PF07690">
    <property type="entry name" value="MFS_1"/>
    <property type="match status" value="1"/>
</dbReference>